<dbReference type="Proteomes" id="UP000013827">
    <property type="component" value="Unassembled WGS sequence"/>
</dbReference>
<dbReference type="GeneID" id="17256439"/>
<dbReference type="PaxDb" id="2903-EOD09932"/>
<dbReference type="EnsemblProtists" id="EOD09932">
    <property type="protein sequence ID" value="EOD09932"/>
    <property type="gene ID" value="EMIHUDRAFT_248581"/>
</dbReference>
<dbReference type="AlphaFoldDB" id="A0A0D3IF97"/>
<dbReference type="GeneID" id="17256078"/>
<feature type="region of interest" description="Disordered" evidence="1">
    <location>
        <begin position="1"/>
        <end position="117"/>
    </location>
</feature>
<evidence type="ECO:0000256" key="1">
    <source>
        <dbReference type="SAM" id="MobiDB-lite"/>
    </source>
</evidence>
<feature type="compositionally biased region" description="Polar residues" evidence="1">
    <location>
        <begin position="29"/>
        <end position="38"/>
    </location>
</feature>
<dbReference type="HOGENOM" id="CLU_2089383_0_0_1"/>
<feature type="compositionally biased region" description="Low complexity" evidence="1">
    <location>
        <begin position="15"/>
        <end position="26"/>
    </location>
</feature>
<protein>
    <submittedName>
        <fullName evidence="2">Uncharacterized protein</fullName>
    </submittedName>
</protein>
<dbReference type="KEGG" id="ehx:EMIHUDRAFT_215912"/>
<reference evidence="3" key="1">
    <citation type="journal article" date="2013" name="Nature">
        <title>Pan genome of the phytoplankton Emiliania underpins its global distribution.</title>
        <authorList>
            <person name="Read B.A."/>
            <person name="Kegel J."/>
            <person name="Klute M.J."/>
            <person name="Kuo A."/>
            <person name="Lefebvre S.C."/>
            <person name="Maumus F."/>
            <person name="Mayer C."/>
            <person name="Miller J."/>
            <person name="Monier A."/>
            <person name="Salamov A."/>
            <person name="Young J."/>
            <person name="Aguilar M."/>
            <person name="Claverie J.M."/>
            <person name="Frickenhaus S."/>
            <person name="Gonzalez K."/>
            <person name="Herman E.K."/>
            <person name="Lin Y.C."/>
            <person name="Napier J."/>
            <person name="Ogata H."/>
            <person name="Sarno A.F."/>
            <person name="Shmutz J."/>
            <person name="Schroeder D."/>
            <person name="de Vargas C."/>
            <person name="Verret F."/>
            <person name="von Dassow P."/>
            <person name="Valentin K."/>
            <person name="Van de Peer Y."/>
            <person name="Wheeler G."/>
            <person name="Dacks J.B."/>
            <person name="Delwiche C.F."/>
            <person name="Dyhrman S.T."/>
            <person name="Glockner G."/>
            <person name="John U."/>
            <person name="Richards T."/>
            <person name="Worden A.Z."/>
            <person name="Zhang X."/>
            <person name="Grigoriev I.V."/>
            <person name="Allen A.E."/>
            <person name="Bidle K."/>
            <person name="Borodovsky M."/>
            <person name="Bowler C."/>
            <person name="Brownlee C."/>
            <person name="Cock J.M."/>
            <person name="Elias M."/>
            <person name="Gladyshev V.N."/>
            <person name="Groth M."/>
            <person name="Guda C."/>
            <person name="Hadaegh A."/>
            <person name="Iglesias-Rodriguez M.D."/>
            <person name="Jenkins J."/>
            <person name="Jones B.M."/>
            <person name="Lawson T."/>
            <person name="Leese F."/>
            <person name="Lindquist E."/>
            <person name="Lobanov A."/>
            <person name="Lomsadze A."/>
            <person name="Malik S.B."/>
            <person name="Marsh M.E."/>
            <person name="Mackinder L."/>
            <person name="Mock T."/>
            <person name="Mueller-Roeber B."/>
            <person name="Pagarete A."/>
            <person name="Parker M."/>
            <person name="Probert I."/>
            <person name="Quesneville H."/>
            <person name="Raines C."/>
            <person name="Rensing S.A."/>
            <person name="Riano-Pachon D.M."/>
            <person name="Richier S."/>
            <person name="Rokitta S."/>
            <person name="Shiraiwa Y."/>
            <person name="Soanes D.M."/>
            <person name="van der Giezen M."/>
            <person name="Wahlund T.M."/>
            <person name="Williams B."/>
            <person name="Wilson W."/>
            <person name="Wolfe G."/>
            <person name="Wurch L.L."/>
        </authorList>
    </citation>
    <scope>NUCLEOTIDE SEQUENCE</scope>
</reference>
<dbReference type="EnsemblProtists" id="EOD10235">
    <property type="protein sequence ID" value="EOD10235"/>
    <property type="gene ID" value="EMIHUDRAFT_215912"/>
</dbReference>
<feature type="compositionally biased region" description="Gly residues" evidence="1">
    <location>
        <begin position="108"/>
        <end position="117"/>
    </location>
</feature>
<reference evidence="2" key="2">
    <citation type="submission" date="2024-10" db="UniProtKB">
        <authorList>
            <consortium name="EnsemblProtists"/>
        </authorList>
    </citation>
    <scope>IDENTIFICATION</scope>
</reference>
<keyword evidence="3" id="KW-1185">Reference proteome</keyword>
<evidence type="ECO:0000313" key="2">
    <source>
        <dbReference type="EnsemblProtists" id="EOD09932"/>
    </source>
</evidence>
<proteinExistence type="predicted"/>
<dbReference type="RefSeq" id="XP_005762361.1">
    <property type="nucleotide sequence ID" value="XM_005762304.1"/>
</dbReference>
<dbReference type="KEGG" id="ehx:EMIHUDRAFT_248581"/>
<feature type="compositionally biased region" description="Polar residues" evidence="1">
    <location>
        <begin position="68"/>
        <end position="94"/>
    </location>
</feature>
<evidence type="ECO:0000313" key="3">
    <source>
        <dbReference type="Proteomes" id="UP000013827"/>
    </source>
</evidence>
<name>A0A0D3IF97_EMIH1</name>
<accession>A0A0D3IF97</accession>
<organism evidence="2 3">
    <name type="scientific">Emiliania huxleyi (strain CCMP1516)</name>
    <dbReference type="NCBI Taxonomy" id="280463"/>
    <lineage>
        <taxon>Eukaryota</taxon>
        <taxon>Haptista</taxon>
        <taxon>Haptophyta</taxon>
        <taxon>Prymnesiophyceae</taxon>
        <taxon>Isochrysidales</taxon>
        <taxon>Noelaerhabdaceae</taxon>
        <taxon>Emiliania</taxon>
    </lineage>
</organism>
<sequence>MSGDAPPPVGLLREGSWGSASSGDDGVMSNATSGSNDPSRPEPHPQGAHGHDQPQGLDAAAWAAASPVGSQSAGALRSASTGNVEADYTSYQPNGSGGLKDDRLDNAGAGGAGAGGA</sequence>
<dbReference type="RefSeq" id="XP_005762664.1">
    <property type="nucleotide sequence ID" value="XM_005762607.1"/>
</dbReference>